<organism evidence="1 2">
    <name type="scientific">Parelaphostrongylus tenuis</name>
    <name type="common">Meningeal worm</name>
    <dbReference type="NCBI Taxonomy" id="148309"/>
    <lineage>
        <taxon>Eukaryota</taxon>
        <taxon>Metazoa</taxon>
        <taxon>Ecdysozoa</taxon>
        <taxon>Nematoda</taxon>
        <taxon>Chromadorea</taxon>
        <taxon>Rhabditida</taxon>
        <taxon>Rhabditina</taxon>
        <taxon>Rhabditomorpha</taxon>
        <taxon>Strongyloidea</taxon>
        <taxon>Metastrongylidae</taxon>
        <taxon>Parelaphostrongylus</taxon>
    </lineage>
</organism>
<sequence length="75" mass="8707">MTINTTKYPKIVGQCDMKECNHVAHCETSFSRIILMKFPHTAMLNYSPSQIEGKTWTLEHQVTNELLQQIAHLYL</sequence>
<keyword evidence="2" id="KW-1185">Reference proteome</keyword>
<protein>
    <submittedName>
        <fullName evidence="1">Uncharacterized protein</fullName>
    </submittedName>
</protein>
<evidence type="ECO:0000313" key="2">
    <source>
        <dbReference type="Proteomes" id="UP001196413"/>
    </source>
</evidence>
<dbReference type="Proteomes" id="UP001196413">
    <property type="component" value="Unassembled WGS sequence"/>
</dbReference>
<dbReference type="AlphaFoldDB" id="A0AAD5N6G1"/>
<dbReference type="EMBL" id="JAHQIW010004126">
    <property type="protein sequence ID" value="KAJ1361174.1"/>
    <property type="molecule type" value="Genomic_DNA"/>
</dbReference>
<evidence type="ECO:0000313" key="1">
    <source>
        <dbReference type="EMBL" id="KAJ1361174.1"/>
    </source>
</evidence>
<accession>A0AAD5N6G1</accession>
<proteinExistence type="predicted"/>
<comment type="caution">
    <text evidence="1">The sequence shown here is derived from an EMBL/GenBank/DDBJ whole genome shotgun (WGS) entry which is preliminary data.</text>
</comment>
<gene>
    <name evidence="1" type="ORF">KIN20_020367</name>
</gene>
<name>A0AAD5N6G1_PARTN</name>
<reference evidence="1" key="1">
    <citation type="submission" date="2021-06" db="EMBL/GenBank/DDBJ databases">
        <title>Parelaphostrongylus tenuis whole genome reference sequence.</title>
        <authorList>
            <person name="Garwood T.J."/>
            <person name="Larsen P.A."/>
            <person name="Fountain-Jones N.M."/>
            <person name="Garbe J.R."/>
            <person name="Macchietto M.G."/>
            <person name="Kania S.A."/>
            <person name="Gerhold R.W."/>
            <person name="Richards J.E."/>
            <person name="Wolf T.M."/>
        </authorList>
    </citation>
    <scope>NUCLEOTIDE SEQUENCE</scope>
    <source>
        <strain evidence="1">MNPRO001-30</strain>
        <tissue evidence="1">Meninges</tissue>
    </source>
</reference>